<sequence>MFVQHEKRPLSAAETLQETGQPHNLGAYSSEKEYNLRDHDAPQVVDHSTAPQVGYDHDTFSPKIALDREYQDAAYPEVVYARYGSPPVEHTFDGRGYDGREPADGQHPPRGRLRRRTWWIIIAFALIVILGAGLGAGLGIGLKSKDPAATGWRHDQLFILTANLAGVPCSVLPKTPSPLFPSSDPNGGYVDIWAGNFSSPTPLHYAMDWAPTGVRRNFTGVTEYILSSALDAATKGGRAGFFYQGEDGGTVQVVATEEPPGQGTGVGRWDAGVGVGKGGKMAAGWVGGNGGECVVMVQGGAELRGLRVNRNGRVVGNATFAGGG</sequence>
<keyword evidence="4" id="KW-1185">Reference proteome</keyword>
<keyword evidence="2" id="KW-0472">Membrane</keyword>
<protein>
    <submittedName>
        <fullName evidence="3">Uncharacterized protein</fullName>
    </submittedName>
</protein>
<dbReference type="OrthoDB" id="3923199at2759"/>
<feature type="region of interest" description="Disordered" evidence="1">
    <location>
        <begin position="1"/>
        <end position="27"/>
    </location>
</feature>
<dbReference type="Proteomes" id="UP000809789">
    <property type="component" value="Unassembled WGS sequence"/>
</dbReference>
<evidence type="ECO:0000256" key="2">
    <source>
        <dbReference type="SAM" id="Phobius"/>
    </source>
</evidence>
<dbReference type="AlphaFoldDB" id="A0A8K0L7F6"/>
<organism evidence="3 4">
    <name type="scientific">Elsinoe batatas</name>
    <dbReference type="NCBI Taxonomy" id="2601811"/>
    <lineage>
        <taxon>Eukaryota</taxon>
        <taxon>Fungi</taxon>
        <taxon>Dikarya</taxon>
        <taxon>Ascomycota</taxon>
        <taxon>Pezizomycotina</taxon>
        <taxon>Dothideomycetes</taxon>
        <taxon>Dothideomycetidae</taxon>
        <taxon>Myriangiales</taxon>
        <taxon>Elsinoaceae</taxon>
        <taxon>Elsinoe</taxon>
    </lineage>
</organism>
<keyword evidence="2" id="KW-0812">Transmembrane</keyword>
<accession>A0A8K0L7F6</accession>
<name>A0A8K0L7F6_9PEZI</name>
<evidence type="ECO:0000313" key="3">
    <source>
        <dbReference type="EMBL" id="KAG8629523.1"/>
    </source>
</evidence>
<feature type="transmembrane region" description="Helical" evidence="2">
    <location>
        <begin position="118"/>
        <end position="140"/>
    </location>
</feature>
<comment type="caution">
    <text evidence="3">The sequence shown here is derived from an EMBL/GenBank/DDBJ whole genome shotgun (WGS) entry which is preliminary data.</text>
</comment>
<proteinExistence type="predicted"/>
<gene>
    <name evidence="3" type="ORF">KVT40_003388</name>
</gene>
<dbReference type="EMBL" id="JAESVG020000003">
    <property type="protein sequence ID" value="KAG8629523.1"/>
    <property type="molecule type" value="Genomic_DNA"/>
</dbReference>
<keyword evidence="2" id="KW-1133">Transmembrane helix</keyword>
<evidence type="ECO:0000313" key="4">
    <source>
        <dbReference type="Proteomes" id="UP000809789"/>
    </source>
</evidence>
<reference evidence="3" key="1">
    <citation type="submission" date="2021-07" db="EMBL/GenBank/DDBJ databases">
        <title>Elsinoe batatas strain:CRI-CJ2 Genome sequencing and assembly.</title>
        <authorList>
            <person name="Huang L."/>
        </authorList>
    </citation>
    <scope>NUCLEOTIDE SEQUENCE</scope>
    <source>
        <strain evidence="3">CRI-CJ2</strain>
    </source>
</reference>
<evidence type="ECO:0000256" key="1">
    <source>
        <dbReference type="SAM" id="MobiDB-lite"/>
    </source>
</evidence>